<evidence type="ECO:0000313" key="6">
    <source>
        <dbReference type="Proteomes" id="UP000541558"/>
    </source>
</evidence>
<comment type="caution">
    <text evidence="5">The sequence shown here is derived from an EMBL/GenBank/DDBJ whole genome shotgun (WGS) entry which is preliminary data.</text>
</comment>
<accession>A0A8H5CBT7</accession>
<feature type="region of interest" description="Disordered" evidence="3">
    <location>
        <begin position="519"/>
        <end position="545"/>
    </location>
</feature>
<dbReference type="Pfam" id="PF01285">
    <property type="entry name" value="TEA"/>
    <property type="match status" value="1"/>
</dbReference>
<gene>
    <name evidence="5" type="ORF">D9611_012740</name>
</gene>
<keyword evidence="6" id="KW-1185">Reference proteome</keyword>
<proteinExistence type="inferred from homology"/>
<dbReference type="InterPro" id="IPR038096">
    <property type="entry name" value="TEA/ATTS_sf"/>
</dbReference>
<organism evidence="5 6">
    <name type="scientific">Ephemerocybe angulata</name>
    <dbReference type="NCBI Taxonomy" id="980116"/>
    <lineage>
        <taxon>Eukaryota</taxon>
        <taxon>Fungi</taxon>
        <taxon>Dikarya</taxon>
        <taxon>Basidiomycota</taxon>
        <taxon>Agaricomycotina</taxon>
        <taxon>Agaricomycetes</taxon>
        <taxon>Agaricomycetidae</taxon>
        <taxon>Agaricales</taxon>
        <taxon>Agaricineae</taxon>
        <taxon>Psathyrellaceae</taxon>
        <taxon>Ephemerocybe</taxon>
    </lineage>
</organism>
<feature type="compositionally biased region" description="Polar residues" evidence="3">
    <location>
        <begin position="519"/>
        <end position="529"/>
    </location>
</feature>
<dbReference type="EMBL" id="JAACJK010000012">
    <property type="protein sequence ID" value="KAF5338598.1"/>
    <property type="molecule type" value="Genomic_DNA"/>
</dbReference>
<feature type="DNA-binding region" description="TEA" evidence="2">
    <location>
        <begin position="172"/>
        <end position="246"/>
    </location>
</feature>
<dbReference type="SMART" id="SM00426">
    <property type="entry name" value="TEA"/>
    <property type="match status" value="1"/>
</dbReference>
<dbReference type="AlphaFoldDB" id="A0A8H5CBT7"/>
<dbReference type="Gene3D" id="6.10.20.40">
    <property type="entry name" value="TEA/ATTS domain"/>
    <property type="match status" value="1"/>
</dbReference>
<evidence type="ECO:0000256" key="2">
    <source>
        <dbReference type="PROSITE-ProRule" id="PRU00505"/>
    </source>
</evidence>
<protein>
    <recommendedName>
        <fullName evidence="4">TEA domain-containing protein</fullName>
    </recommendedName>
</protein>
<comment type="similarity">
    <text evidence="1">Belongs to the TEC1 family.</text>
</comment>
<evidence type="ECO:0000313" key="5">
    <source>
        <dbReference type="EMBL" id="KAF5338598.1"/>
    </source>
</evidence>
<name>A0A8H5CBT7_9AGAR</name>
<sequence length="653" mass="73099">MASSTTPHQALHLEAKVGTGSSNRSAISMQPMWSRFCQNRMYPRCGRRDLNNILRRQTLEWLISDLLAKRERRYINLRTESTLSLELTVRVLPPTHSLRSHTLSIYLSLHFTMHSNQNIDPSASVNNFCQSMYTSSPLTDFALGDDGRSNSQHAHRRSRANTGRKNWKTLKSEKREAVWPDHLEEALLEALERYRPTSSKDPRRLRRFPRRNAFISEFIKRKTNVGRTPKQVGSRLQQLRETCTDQRVIRLIVSRDFDAPDRLAAAQALLVPSPAMLNSRTAPDLRINTSMPEYSPTSSNTTSAGLTSSLSIDSLNLDPYDYPTTPFSDDFEQLSVRSSPSAGGTWPHAYVHIDLVSASSNAYRQSSLESSTTFTLDLDESGLTDSPVLNGPEAWKWQRRMCITSAVPVCYHTPSVTFSSSILSPNVNYESLFRVQRGDKVVYEEFTQLELVSEPHCRPSLFRSSVLPKYWGTVSNKPSDLNQYMIIQDIYESAAATDRRIVDPIYTVVFNFDCSIPASEQNPSSQQHRVTSTPGGATSSSSPVSYFSSPPYEAAPLMSDDNIRIPLAPIMTNTSHLHNNTSSVGDLLNYDAVGDYGSMLPPINVVDATWFASGTYLQPPAQSQFYSANGVYNPGMQGAMDGEGFGYSNLYPF</sequence>
<evidence type="ECO:0000259" key="4">
    <source>
        <dbReference type="PROSITE" id="PS51088"/>
    </source>
</evidence>
<feature type="region of interest" description="Disordered" evidence="3">
    <location>
        <begin position="1"/>
        <end position="24"/>
    </location>
</feature>
<dbReference type="PROSITE" id="PS51088">
    <property type="entry name" value="TEA_2"/>
    <property type="match status" value="1"/>
</dbReference>
<dbReference type="GO" id="GO:0003700">
    <property type="term" value="F:DNA-binding transcription factor activity"/>
    <property type="evidence" value="ECO:0007669"/>
    <property type="project" value="InterPro"/>
</dbReference>
<evidence type="ECO:0000256" key="3">
    <source>
        <dbReference type="SAM" id="MobiDB-lite"/>
    </source>
</evidence>
<dbReference type="Proteomes" id="UP000541558">
    <property type="component" value="Unassembled WGS sequence"/>
</dbReference>
<feature type="domain" description="TEA" evidence="4">
    <location>
        <begin position="172"/>
        <end position="246"/>
    </location>
</feature>
<feature type="compositionally biased region" description="Low complexity" evidence="3">
    <location>
        <begin position="530"/>
        <end position="545"/>
    </location>
</feature>
<dbReference type="InterPro" id="IPR000818">
    <property type="entry name" value="TEA/ATTS_dom"/>
</dbReference>
<dbReference type="OrthoDB" id="10006572at2759"/>
<evidence type="ECO:0000256" key="1">
    <source>
        <dbReference type="ARBA" id="ARBA00008421"/>
    </source>
</evidence>
<reference evidence="5 6" key="1">
    <citation type="journal article" date="2020" name="ISME J.">
        <title>Uncovering the hidden diversity of litter-decomposition mechanisms in mushroom-forming fungi.</title>
        <authorList>
            <person name="Floudas D."/>
            <person name="Bentzer J."/>
            <person name="Ahren D."/>
            <person name="Johansson T."/>
            <person name="Persson P."/>
            <person name="Tunlid A."/>
        </authorList>
    </citation>
    <scope>NUCLEOTIDE SEQUENCE [LARGE SCALE GENOMIC DNA]</scope>
    <source>
        <strain evidence="5 6">CBS 175.51</strain>
    </source>
</reference>